<dbReference type="InterPro" id="IPR004294">
    <property type="entry name" value="Carotenoid_Oase"/>
</dbReference>
<reference evidence="7" key="1">
    <citation type="submission" date="2023-01" db="EMBL/GenBank/DDBJ databases">
        <title>Exophiala dermititidis isolated from Cystic Fibrosis Patient.</title>
        <authorList>
            <person name="Kurbessoian T."/>
            <person name="Crocker A."/>
            <person name="Murante D."/>
            <person name="Hogan D.A."/>
            <person name="Stajich J.E."/>
        </authorList>
    </citation>
    <scope>NUCLEOTIDE SEQUENCE</scope>
    <source>
        <strain evidence="7">Ex8</strain>
    </source>
</reference>
<feature type="binding site" evidence="5">
    <location>
        <position position="508"/>
    </location>
    <ligand>
        <name>Fe cation</name>
        <dbReference type="ChEBI" id="CHEBI:24875"/>
        <note>catalytic</note>
    </ligand>
</feature>
<name>A0AAN6ENM5_EXODE</name>
<evidence type="ECO:0000256" key="3">
    <source>
        <dbReference type="ARBA" id="ARBA00023002"/>
    </source>
</evidence>
<dbReference type="GO" id="GO:0016121">
    <property type="term" value="P:carotene catabolic process"/>
    <property type="evidence" value="ECO:0007669"/>
    <property type="project" value="TreeGrafter"/>
</dbReference>
<dbReference type="EMBL" id="JAJGCB010000029">
    <property type="protein sequence ID" value="KAJ8986980.1"/>
    <property type="molecule type" value="Genomic_DNA"/>
</dbReference>
<evidence type="ECO:0000256" key="4">
    <source>
        <dbReference type="ARBA" id="ARBA00023004"/>
    </source>
</evidence>
<feature type="region of interest" description="Disordered" evidence="6">
    <location>
        <begin position="546"/>
        <end position="576"/>
    </location>
</feature>
<evidence type="ECO:0000256" key="2">
    <source>
        <dbReference type="ARBA" id="ARBA00022723"/>
    </source>
</evidence>
<keyword evidence="2 5" id="KW-0479">Metal-binding</keyword>
<dbReference type="PANTHER" id="PTHR10543:SF89">
    <property type="entry name" value="CAROTENOID 9,10(9',10')-CLEAVAGE DIOXYGENASE 1"/>
    <property type="match status" value="1"/>
</dbReference>
<gene>
    <name evidence="7" type="ORF">HRR80_008918</name>
</gene>
<accession>A0AAN6ENM5</accession>
<keyword evidence="4 5" id="KW-0408">Iron</keyword>
<comment type="cofactor">
    <cofactor evidence="5">
        <name>Fe(2+)</name>
        <dbReference type="ChEBI" id="CHEBI:29033"/>
    </cofactor>
    <text evidence="5">Binds 1 Fe(2+) ion per subunit.</text>
</comment>
<keyword evidence="3" id="KW-0560">Oxidoreductase</keyword>
<comment type="caution">
    <text evidence="7">The sequence shown here is derived from an EMBL/GenBank/DDBJ whole genome shotgun (WGS) entry which is preliminary data.</text>
</comment>
<dbReference type="PANTHER" id="PTHR10543">
    <property type="entry name" value="BETA-CAROTENE DIOXYGENASE"/>
    <property type="match status" value="1"/>
</dbReference>
<comment type="similarity">
    <text evidence="1">Belongs to the carotenoid oxygenase family.</text>
</comment>
<evidence type="ECO:0000313" key="7">
    <source>
        <dbReference type="EMBL" id="KAJ8986980.1"/>
    </source>
</evidence>
<dbReference type="Pfam" id="PF03055">
    <property type="entry name" value="RPE65"/>
    <property type="match status" value="1"/>
</dbReference>
<dbReference type="SUPFAM" id="SSF50998">
    <property type="entry name" value="Quinoprotein alcohol dehydrogenase-like"/>
    <property type="match status" value="1"/>
</dbReference>
<organism evidence="7 8">
    <name type="scientific">Exophiala dermatitidis</name>
    <name type="common">Black yeast-like fungus</name>
    <name type="synonym">Wangiella dermatitidis</name>
    <dbReference type="NCBI Taxonomy" id="5970"/>
    <lineage>
        <taxon>Eukaryota</taxon>
        <taxon>Fungi</taxon>
        <taxon>Dikarya</taxon>
        <taxon>Ascomycota</taxon>
        <taxon>Pezizomycotina</taxon>
        <taxon>Eurotiomycetes</taxon>
        <taxon>Chaetothyriomycetidae</taxon>
        <taxon>Chaetothyriales</taxon>
        <taxon>Herpotrichiellaceae</taxon>
        <taxon>Exophiala</taxon>
    </lineage>
</organism>
<proteinExistence type="inferred from homology"/>
<feature type="binding site" evidence="5">
    <location>
        <position position="192"/>
    </location>
    <ligand>
        <name>Fe cation</name>
        <dbReference type="ChEBI" id="CHEBI:24875"/>
        <note>catalytic</note>
    </ligand>
</feature>
<dbReference type="InterPro" id="IPR011047">
    <property type="entry name" value="Quinoprotein_ADH-like_sf"/>
</dbReference>
<dbReference type="GO" id="GO:0046872">
    <property type="term" value="F:metal ion binding"/>
    <property type="evidence" value="ECO:0007669"/>
    <property type="project" value="UniProtKB-KW"/>
</dbReference>
<dbReference type="AlphaFoldDB" id="A0AAN6ENM5"/>
<evidence type="ECO:0000256" key="5">
    <source>
        <dbReference type="PIRSR" id="PIRSR604294-1"/>
    </source>
</evidence>
<feature type="binding site" evidence="5">
    <location>
        <position position="312"/>
    </location>
    <ligand>
        <name>Fe cation</name>
        <dbReference type="ChEBI" id="CHEBI:24875"/>
        <note>catalytic</note>
    </ligand>
</feature>
<feature type="binding site" evidence="5">
    <location>
        <position position="246"/>
    </location>
    <ligand>
        <name>Fe cation</name>
        <dbReference type="ChEBI" id="CHEBI:24875"/>
        <note>catalytic</note>
    </ligand>
</feature>
<dbReference type="Proteomes" id="UP001161757">
    <property type="component" value="Unassembled WGS sequence"/>
</dbReference>
<evidence type="ECO:0000256" key="6">
    <source>
        <dbReference type="SAM" id="MobiDB-lite"/>
    </source>
</evidence>
<evidence type="ECO:0000256" key="1">
    <source>
        <dbReference type="ARBA" id="ARBA00006787"/>
    </source>
</evidence>
<dbReference type="GO" id="GO:0010436">
    <property type="term" value="F:carotenoid dioxygenase activity"/>
    <property type="evidence" value="ECO:0007669"/>
    <property type="project" value="TreeGrafter"/>
</dbReference>
<protein>
    <submittedName>
        <fullName evidence="7">Uncharacterized protein</fullName>
    </submittedName>
</protein>
<evidence type="ECO:0000313" key="8">
    <source>
        <dbReference type="Proteomes" id="UP001161757"/>
    </source>
</evidence>
<sequence length="576" mass="64929">MAHIYDLAAQIAPGPNYINGKKSSDQTKFPETGVFSGFNLPSRLEGDIIDLEVDGLIPPEINGTFYRVQPDHRFPPIFEDDIHFNGDGSVTAIRIQNGHADFKQRYVRTERYQAETAARKALFGRYRNPYTDNETVKGVIRTAANTNITFWRGVLLASKEDGPPFIMDPITLDTIGRYDFEGQILTPTFTAHPKFDPDTGEMICFAYEAGGDGHDGSNDIVVWTIDRDGRKVEETWYKAPFCGMIHDCGISENYLVLPLTPIKWTSMDTLQKGGNHWAWDPNEDQWYGVVPRRGGKSEDIVWFRADNAFHGHTAGCYENDNGHIVFDLTVADGNVFFFFPPVNEKEAPLAKRNQLQSPTCRWIFDPKAKSGTRVTPAERWMTNGEFSRIDDRYVTKKYNHFWQAKVDPTKPYDFAKCGSPAGGLFNCLGHYSWDDRTEDVFFAGPTATFQEPTFIPKENGNEGVGYIIALLNHLDMLRNDIVIFDALHVAKGPLAVIHLPFKLRLGLHGNFVDQRDIAEWHRRRSETGDVGPAQPAREPLPWQVRQRQMEAQNGLAEETHALNGTTQVNGGSGHGE</sequence>